<keyword evidence="2" id="KW-1185">Reference proteome</keyword>
<proteinExistence type="predicted"/>
<protein>
    <submittedName>
        <fullName evidence="1">Uncharacterized protein</fullName>
    </submittedName>
</protein>
<evidence type="ECO:0000313" key="1">
    <source>
        <dbReference type="EMBL" id="KZO89575.1"/>
    </source>
</evidence>
<dbReference type="AlphaFoldDB" id="A0A167FK24"/>
<evidence type="ECO:0000313" key="2">
    <source>
        <dbReference type="Proteomes" id="UP000076738"/>
    </source>
</evidence>
<dbReference type="OrthoDB" id="45007at2759"/>
<dbReference type="Gene3D" id="3.60.21.10">
    <property type="match status" value="1"/>
</dbReference>
<name>A0A167FK24_CALVF</name>
<gene>
    <name evidence="1" type="ORF">CALVIDRAFT_543459</name>
</gene>
<dbReference type="STRING" id="1330018.A0A167FK24"/>
<organism evidence="1 2">
    <name type="scientific">Calocera viscosa (strain TUFC12733)</name>
    <dbReference type="NCBI Taxonomy" id="1330018"/>
    <lineage>
        <taxon>Eukaryota</taxon>
        <taxon>Fungi</taxon>
        <taxon>Dikarya</taxon>
        <taxon>Basidiomycota</taxon>
        <taxon>Agaricomycotina</taxon>
        <taxon>Dacrymycetes</taxon>
        <taxon>Dacrymycetales</taxon>
        <taxon>Dacrymycetaceae</taxon>
        <taxon>Calocera</taxon>
    </lineage>
</organism>
<accession>A0A167FK24</accession>
<reference evidence="1 2" key="1">
    <citation type="journal article" date="2016" name="Mol. Biol. Evol.">
        <title>Comparative Genomics of Early-Diverging Mushroom-Forming Fungi Provides Insights into the Origins of Lignocellulose Decay Capabilities.</title>
        <authorList>
            <person name="Nagy L.G."/>
            <person name="Riley R."/>
            <person name="Tritt A."/>
            <person name="Adam C."/>
            <person name="Daum C."/>
            <person name="Floudas D."/>
            <person name="Sun H."/>
            <person name="Yadav J.S."/>
            <person name="Pangilinan J."/>
            <person name="Larsson K.H."/>
            <person name="Matsuura K."/>
            <person name="Barry K."/>
            <person name="Labutti K."/>
            <person name="Kuo R."/>
            <person name="Ohm R.A."/>
            <person name="Bhattacharya S.S."/>
            <person name="Shirouzu T."/>
            <person name="Yoshinaga Y."/>
            <person name="Martin F.M."/>
            <person name="Grigoriev I.V."/>
            <person name="Hibbett D.S."/>
        </authorList>
    </citation>
    <scope>NUCLEOTIDE SEQUENCE [LARGE SCALE GENOMIC DNA]</scope>
    <source>
        <strain evidence="1 2">TUFC12733</strain>
    </source>
</reference>
<sequence>MPSAESGGVSNFWYSYDYALAQFISFNGEADYYSSPESPVVADLMGNDTHPMEKETNNFSVPAAAVAQGQPCRR</sequence>
<dbReference type="Proteomes" id="UP000076738">
    <property type="component" value="Unassembled WGS sequence"/>
</dbReference>
<dbReference type="InterPro" id="IPR029052">
    <property type="entry name" value="Metallo-depent_PP-like"/>
</dbReference>
<dbReference type="EMBL" id="KV417380">
    <property type="protein sequence ID" value="KZO89575.1"/>
    <property type="molecule type" value="Genomic_DNA"/>
</dbReference>